<dbReference type="InterPro" id="IPR054158">
    <property type="entry name" value="RNR-II_ins_dom"/>
</dbReference>
<evidence type="ECO:0000256" key="5">
    <source>
        <dbReference type="ARBA" id="ARBA00022705"/>
    </source>
</evidence>
<dbReference type="GO" id="GO:0006260">
    <property type="term" value="P:DNA replication"/>
    <property type="evidence" value="ECO:0007669"/>
    <property type="project" value="UniProtKB-KW"/>
</dbReference>
<keyword evidence="5" id="KW-0235">DNA replication</keyword>
<dbReference type="GO" id="GO:0004748">
    <property type="term" value="F:ribonucleoside-diphosphate reductase activity, thioredoxin disulfide as acceptor"/>
    <property type="evidence" value="ECO:0007669"/>
    <property type="project" value="TreeGrafter"/>
</dbReference>
<evidence type="ECO:0000259" key="11">
    <source>
        <dbReference type="Pfam" id="PF17975"/>
    </source>
</evidence>
<evidence type="ECO:0000256" key="3">
    <source>
        <dbReference type="ARBA" id="ARBA00012275"/>
    </source>
</evidence>
<accession>A0A1G2QK09</accession>
<dbReference type="AlphaFoldDB" id="A0A1G2QK09"/>
<name>A0A1G2QK09_9BACT</name>
<keyword evidence="4" id="KW-0846">Cobalamin</keyword>
<keyword evidence="8" id="KW-0676">Redox-active center</keyword>
<dbReference type="InterPro" id="IPR040763">
    <property type="entry name" value="RNR_alpha_hel"/>
</dbReference>
<dbReference type="Pfam" id="PF21995">
    <property type="entry name" value="RNR-II_ins_dom"/>
    <property type="match status" value="1"/>
</dbReference>
<keyword evidence="9" id="KW-0170">Cobalt</keyword>
<dbReference type="InterPro" id="IPR050862">
    <property type="entry name" value="RdRp_reductase_class-2"/>
</dbReference>
<organism evidence="13 14">
    <name type="scientific">Candidatus Vogelbacteria bacterium RIFOXYD2_FULL_44_9</name>
    <dbReference type="NCBI Taxonomy" id="1802441"/>
    <lineage>
        <taxon>Bacteria</taxon>
        <taxon>Candidatus Vogeliibacteriota</taxon>
    </lineage>
</organism>
<dbReference type="EMBL" id="MHTM01000042">
    <property type="protein sequence ID" value="OHA60930.1"/>
    <property type="molecule type" value="Genomic_DNA"/>
</dbReference>
<comment type="similarity">
    <text evidence="2">Belongs to the class II ribonucleoside-triphosphate reductase family.</text>
</comment>
<feature type="non-terminal residue" evidence="13">
    <location>
        <position position="1"/>
    </location>
</feature>
<feature type="domain" description="B12-dependent ribonucleotide reductase insertion" evidence="12">
    <location>
        <begin position="206"/>
        <end position="266"/>
    </location>
</feature>
<evidence type="ECO:0000256" key="6">
    <source>
        <dbReference type="ARBA" id="ARBA00023002"/>
    </source>
</evidence>
<evidence type="ECO:0000256" key="10">
    <source>
        <dbReference type="ARBA" id="ARBA00048987"/>
    </source>
</evidence>
<dbReference type="GO" id="GO:0008998">
    <property type="term" value="F:ribonucleoside-triphosphate reductase (thioredoxin) activity"/>
    <property type="evidence" value="ECO:0007669"/>
    <property type="project" value="UniProtKB-EC"/>
</dbReference>
<comment type="catalytic activity">
    <reaction evidence="10">
        <text>a 2'-deoxyribonucleoside 5'-triphosphate + [thioredoxin]-disulfide + H2O = a ribonucleoside 5'-triphosphate + [thioredoxin]-dithiol</text>
        <dbReference type="Rhea" id="RHEA:12701"/>
        <dbReference type="Rhea" id="RHEA-COMP:10698"/>
        <dbReference type="Rhea" id="RHEA-COMP:10700"/>
        <dbReference type="ChEBI" id="CHEBI:15377"/>
        <dbReference type="ChEBI" id="CHEBI:29950"/>
        <dbReference type="ChEBI" id="CHEBI:50058"/>
        <dbReference type="ChEBI" id="CHEBI:61557"/>
        <dbReference type="ChEBI" id="CHEBI:61560"/>
        <dbReference type="EC" id="1.17.4.2"/>
    </reaction>
</comment>
<gene>
    <name evidence="13" type="ORF">A2556_02700</name>
</gene>
<protein>
    <recommendedName>
        <fullName evidence="3">ribonucleoside-triphosphate reductase (thioredoxin)</fullName>
        <ecNumber evidence="3">1.17.4.2</ecNumber>
    </recommendedName>
</protein>
<dbReference type="Gene3D" id="3.20.70.20">
    <property type="match status" value="2"/>
</dbReference>
<keyword evidence="6" id="KW-0560">Oxidoreductase</keyword>
<evidence type="ECO:0000259" key="12">
    <source>
        <dbReference type="Pfam" id="PF21995"/>
    </source>
</evidence>
<evidence type="ECO:0000256" key="9">
    <source>
        <dbReference type="ARBA" id="ARBA00023285"/>
    </source>
</evidence>
<dbReference type="GO" id="GO:0031419">
    <property type="term" value="F:cobalamin binding"/>
    <property type="evidence" value="ECO:0007669"/>
    <property type="project" value="UniProtKB-KW"/>
</dbReference>
<evidence type="ECO:0000256" key="4">
    <source>
        <dbReference type="ARBA" id="ARBA00022628"/>
    </source>
</evidence>
<evidence type="ECO:0000256" key="2">
    <source>
        <dbReference type="ARBA" id="ARBA00005654"/>
    </source>
</evidence>
<evidence type="ECO:0000256" key="7">
    <source>
        <dbReference type="ARBA" id="ARBA00023157"/>
    </source>
</evidence>
<sequence>RELIKRAKLAGKDYIPGVEETQDLVEKQLVLHQFPAVSKAYILYRERRAELRRERGEVPRKVRDLVNSGKKYFKNQLSEFVYYTTYSKWRPEEGRRETWIETIDRYLDFMREKMGDKLTKKEYEEIRDYMLGMKAMGSMRLLWGAGKAARATNVCAYNCSYLAPTAWRDFGEAMYVLMCGTGLGYSVEHQTVEQLPMIKKQTGVKPFIHKVADSKEGWAEAFIIGLETWASGQDVTFDYSDVRPQGARLSTMGGRASGPDPLRNLLDFSRARMFERQNRRLTTLDVHDIICKTGEVVVMGGVRRSALISLSDLDDKDMREAKNGQFYLNHPERAMANNSAIYNEKPTIEQFLEEWVNLVKSGSGERGIFNRGGLQAQLPTRRWPKFAPDAETSGLNPCGEIVLKSKQFCNLSEVVARANDTVATLKDKVRIATILGTYQATLTDFPFLSKEWKKNCEDERLLGVSITGHWDCSALRKPEVFEALKKVAVETNKKYSKRFGINPSTAVTCVKPSGNGSQLFDTSSGCHPRYAPYYIRRIRIERHNPIFMMLKDMGVTYYPEVGQSETTANTFVLEFPVKAPDKAVVKNDINAIDHLEYWKMVKTHYTEHNPSVTISIGQDEWLKVGNWVYENWEIVGGLSFLPRSDHHYKLAPYEEISKENYEVMAKNFPDIDFSKIVLYEYDDTTTGSKELACSSGKCEIDFVSTGGGADESKKDEKK</sequence>
<dbReference type="PANTHER" id="PTHR43371">
    <property type="entry name" value="VITAMIN B12-DEPENDENT RIBONUCLEOTIDE REDUCTASE"/>
    <property type="match status" value="1"/>
</dbReference>
<comment type="cofactor">
    <cofactor evidence="1">
        <name>adenosylcob(III)alamin</name>
        <dbReference type="ChEBI" id="CHEBI:18408"/>
    </cofactor>
</comment>
<evidence type="ECO:0000313" key="14">
    <source>
        <dbReference type="Proteomes" id="UP000177140"/>
    </source>
</evidence>
<dbReference type="SUPFAM" id="SSF51998">
    <property type="entry name" value="PFL-like glycyl radical enzymes"/>
    <property type="match status" value="1"/>
</dbReference>
<reference evidence="13 14" key="1">
    <citation type="journal article" date="2016" name="Nat. Commun.">
        <title>Thousands of microbial genomes shed light on interconnected biogeochemical processes in an aquifer system.</title>
        <authorList>
            <person name="Anantharaman K."/>
            <person name="Brown C.T."/>
            <person name="Hug L.A."/>
            <person name="Sharon I."/>
            <person name="Castelle C.J."/>
            <person name="Probst A.J."/>
            <person name="Thomas B.C."/>
            <person name="Singh A."/>
            <person name="Wilkins M.J."/>
            <person name="Karaoz U."/>
            <person name="Brodie E.L."/>
            <person name="Williams K.H."/>
            <person name="Hubbard S.S."/>
            <person name="Banfield J.F."/>
        </authorList>
    </citation>
    <scope>NUCLEOTIDE SEQUENCE [LARGE SCALE GENOMIC DNA]</scope>
</reference>
<dbReference type="Pfam" id="PF17975">
    <property type="entry name" value="RNR_Alpha"/>
    <property type="match status" value="1"/>
</dbReference>
<dbReference type="EC" id="1.17.4.2" evidence="3"/>
<evidence type="ECO:0000313" key="13">
    <source>
        <dbReference type="EMBL" id="OHA60930.1"/>
    </source>
</evidence>
<dbReference type="Proteomes" id="UP000177140">
    <property type="component" value="Unassembled WGS sequence"/>
</dbReference>
<evidence type="ECO:0000256" key="8">
    <source>
        <dbReference type="ARBA" id="ARBA00023284"/>
    </source>
</evidence>
<evidence type="ECO:0000256" key="1">
    <source>
        <dbReference type="ARBA" id="ARBA00001922"/>
    </source>
</evidence>
<proteinExistence type="inferred from homology"/>
<comment type="caution">
    <text evidence="13">The sequence shown here is derived from an EMBL/GenBank/DDBJ whole genome shotgun (WGS) entry which is preliminary data.</text>
</comment>
<keyword evidence="7" id="KW-1015">Disulfide bond</keyword>
<dbReference type="PANTHER" id="PTHR43371:SF1">
    <property type="entry name" value="RIBONUCLEOSIDE-DIPHOSPHATE REDUCTASE"/>
    <property type="match status" value="1"/>
</dbReference>
<feature type="domain" description="Ribonucleotide reductase alpha-helical" evidence="11">
    <location>
        <begin position="69"/>
        <end position="144"/>
    </location>
</feature>